<keyword evidence="2" id="KW-1185">Reference proteome</keyword>
<name>A0ABP8W8S2_9MICO</name>
<protein>
    <submittedName>
        <fullName evidence="1">Uncharacterized protein</fullName>
    </submittedName>
</protein>
<accession>A0ABP8W8S2</accession>
<evidence type="ECO:0000313" key="2">
    <source>
        <dbReference type="Proteomes" id="UP001501295"/>
    </source>
</evidence>
<reference evidence="2" key="1">
    <citation type="journal article" date="2019" name="Int. J. Syst. Evol. Microbiol.">
        <title>The Global Catalogue of Microorganisms (GCM) 10K type strain sequencing project: providing services to taxonomists for standard genome sequencing and annotation.</title>
        <authorList>
            <consortium name="The Broad Institute Genomics Platform"/>
            <consortium name="The Broad Institute Genome Sequencing Center for Infectious Disease"/>
            <person name="Wu L."/>
            <person name="Ma J."/>
        </authorList>
    </citation>
    <scope>NUCLEOTIDE SEQUENCE [LARGE SCALE GENOMIC DNA]</scope>
    <source>
        <strain evidence="2">JCM 18956</strain>
    </source>
</reference>
<evidence type="ECO:0000313" key="1">
    <source>
        <dbReference type="EMBL" id="GAA4684384.1"/>
    </source>
</evidence>
<dbReference type="EMBL" id="BAABLM010000010">
    <property type="protein sequence ID" value="GAA4684384.1"/>
    <property type="molecule type" value="Genomic_DNA"/>
</dbReference>
<sequence>MRAVGLRPDPRVQARSKDVDDHLGVADGDGLVDDLVARGGIERGDECGVHEDSRGKWLVIRITVVRNTNHYN</sequence>
<proteinExistence type="predicted"/>
<comment type="caution">
    <text evidence="1">The sequence shown here is derived from an EMBL/GenBank/DDBJ whole genome shotgun (WGS) entry which is preliminary data.</text>
</comment>
<dbReference type="Proteomes" id="UP001501295">
    <property type="component" value="Unassembled WGS sequence"/>
</dbReference>
<organism evidence="1 2">
    <name type="scientific">Frondihabitans cladoniiphilus</name>
    <dbReference type="NCBI Taxonomy" id="715785"/>
    <lineage>
        <taxon>Bacteria</taxon>
        <taxon>Bacillati</taxon>
        <taxon>Actinomycetota</taxon>
        <taxon>Actinomycetes</taxon>
        <taxon>Micrococcales</taxon>
        <taxon>Microbacteriaceae</taxon>
        <taxon>Frondihabitans</taxon>
    </lineage>
</organism>
<gene>
    <name evidence="1" type="ORF">GCM10025780_32980</name>
</gene>